<dbReference type="GO" id="GO:0005737">
    <property type="term" value="C:cytoplasm"/>
    <property type="evidence" value="ECO:0007669"/>
    <property type="project" value="UniProtKB-SubCell"/>
</dbReference>
<evidence type="ECO:0000256" key="5">
    <source>
        <dbReference type="ARBA" id="ARBA00022618"/>
    </source>
</evidence>
<feature type="domain" description="PPIase FKBP-type" evidence="15">
    <location>
        <begin position="164"/>
        <end position="246"/>
    </location>
</feature>
<evidence type="ECO:0000256" key="8">
    <source>
        <dbReference type="ARBA" id="ARBA00023235"/>
    </source>
</evidence>
<dbReference type="PROSITE" id="PS50059">
    <property type="entry name" value="FKBP_PPIASE"/>
    <property type="match status" value="1"/>
</dbReference>
<evidence type="ECO:0000256" key="10">
    <source>
        <dbReference type="ARBA" id="ARBA00024849"/>
    </source>
</evidence>
<evidence type="ECO:0000256" key="7">
    <source>
        <dbReference type="ARBA" id="ARBA00023186"/>
    </source>
</evidence>
<dbReference type="InterPro" id="IPR005215">
    <property type="entry name" value="Trig_fac"/>
</dbReference>
<accession>A0A9D1AL33</accession>
<keyword evidence="6 12" id="KW-0697">Rotamase</keyword>
<protein>
    <recommendedName>
        <fullName evidence="4 12">Trigger factor</fullName>
        <shortName evidence="12">TF</shortName>
        <ecNumber evidence="3 12">5.2.1.8</ecNumber>
    </recommendedName>
    <alternativeName>
        <fullName evidence="11 12">PPIase</fullName>
    </alternativeName>
</protein>
<dbReference type="InterPro" id="IPR008880">
    <property type="entry name" value="Trigger_fac_C"/>
</dbReference>
<evidence type="ECO:0000256" key="6">
    <source>
        <dbReference type="ARBA" id="ARBA00023110"/>
    </source>
</evidence>
<dbReference type="InterPro" id="IPR008881">
    <property type="entry name" value="Trigger_fac_ribosome-bd_bac"/>
</dbReference>
<dbReference type="GO" id="GO:0043335">
    <property type="term" value="P:protein unfolding"/>
    <property type="evidence" value="ECO:0007669"/>
    <property type="project" value="TreeGrafter"/>
</dbReference>
<name>A0A9D1AL33_9FIRM</name>
<dbReference type="GO" id="GO:0051083">
    <property type="term" value="P:'de novo' cotranslational protein folding"/>
    <property type="evidence" value="ECO:0007669"/>
    <property type="project" value="TreeGrafter"/>
</dbReference>
<evidence type="ECO:0000256" key="11">
    <source>
        <dbReference type="ARBA" id="ARBA00029986"/>
    </source>
</evidence>
<dbReference type="Pfam" id="PF05697">
    <property type="entry name" value="Trigger_N"/>
    <property type="match status" value="1"/>
</dbReference>
<dbReference type="EMBL" id="DVGZ01000021">
    <property type="protein sequence ID" value="HIR46414.1"/>
    <property type="molecule type" value="Genomic_DNA"/>
</dbReference>
<evidence type="ECO:0000256" key="4">
    <source>
        <dbReference type="ARBA" id="ARBA00016902"/>
    </source>
</evidence>
<keyword evidence="9 12" id="KW-0131">Cell cycle</keyword>
<reference evidence="16" key="2">
    <citation type="journal article" date="2021" name="PeerJ">
        <title>Extensive microbial diversity within the chicken gut microbiome revealed by metagenomics and culture.</title>
        <authorList>
            <person name="Gilroy R."/>
            <person name="Ravi A."/>
            <person name="Getino M."/>
            <person name="Pursley I."/>
            <person name="Horton D.L."/>
            <person name="Alikhan N.F."/>
            <person name="Baker D."/>
            <person name="Gharbi K."/>
            <person name="Hall N."/>
            <person name="Watson M."/>
            <person name="Adriaenssens E.M."/>
            <person name="Foster-Nyarko E."/>
            <person name="Jarju S."/>
            <person name="Secka A."/>
            <person name="Antonio M."/>
            <person name="Oren A."/>
            <person name="Chaudhuri R.R."/>
            <person name="La Ragione R."/>
            <person name="Hildebrand F."/>
            <person name="Pallen M.J."/>
        </authorList>
    </citation>
    <scope>NUCLEOTIDE SEQUENCE</scope>
    <source>
        <strain evidence="16">ChiSxjej1B13-7958</strain>
    </source>
</reference>
<evidence type="ECO:0000256" key="9">
    <source>
        <dbReference type="ARBA" id="ARBA00023306"/>
    </source>
</evidence>
<dbReference type="GO" id="GO:0043022">
    <property type="term" value="F:ribosome binding"/>
    <property type="evidence" value="ECO:0007669"/>
    <property type="project" value="TreeGrafter"/>
</dbReference>
<dbReference type="SUPFAM" id="SSF54534">
    <property type="entry name" value="FKBP-like"/>
    <property type="match status" value="1"/>
</dbReference>
<dbReference type="InterPro" id="IPR036611">
    <property type="entry name" value="Trigger_fac_ribosome-bd_sf"/>
</dbReference>
<dbReference type="SUPFAM" id="SSF109998">
    <property type="entry name" value="Triger factor/SurA peptide-binding domain-like"/>
    <property type="match status" value="1"/>
</dbReference>
<dbReference type="PANTHER" id="PTHR30560:SF3">
    <property type="entry name" value="TRIGGER FACTOR-LIKE PROTEIN TIG, CHLOROPLASTIC"/>
    <property type="match status" value="1"/>
</dbReference>
<dbReference type="InterPro" id="IPR046357">
    <property type="entry name" value="PPIase_dom_sf"/>
</dbReference>
<dbReference type="GO" id="GO:0015031">
    <property type="term" value="P:protein transport"/>
    <property type="evidence" value="ECO:0007669"/>
    <property type="project" value="UniProtKB-UniRule"/>
</dbReference>
<dbReference type="InterPro" id="IPR037041">
    <property type="entry name" value="Trigger_fac_C_sf"/>
</dbReference>
<proteinExistence type="inferred from homology"/>
<evidence type="ECO:0000313" key="16">
    <source>
        <dbReference type="EMBL" id="HIR46414.1"/>
    </source>
</evidence>
<dbReference type="Pfam" id="PF05698">
    <property type="entry name" value="Trigger_C"/>
    <property type="match status" value="1"/>
</dbReference>
<dbReference type="PANTHER" id="PTHR30560">
    <property type="entry name" value="TRIGGER FACTOR CHAPERONE AND PEPTIDYL-PROLYL CIS/TRANS ISOMERASE"/>
    <property type="match status" value="1"/>
</dbReference>
<evidence type="ECO:0000256" key="13">
    <source>
        <dbReference type="PROSITE-ProRule" id="PRU00277"/>
    </source>
</evidence>
<dbReference type="EC" id="5.2.1.8" evidence="3 12"/>
<keyword evidence="12" id="KW-0963">Cytoplasm</keyword>
<keyword evidence="5 12" id="KW-0132">Cell division</keyword>
<keyword evidence="8 12" id="KW-0413">Isomerase</keyword>
<dbReference type="Gene3D" id="3.10.50.40">
    <property type="match status" value="1"/>
</dbReference>
<organism evidence="16 17">
    <name type="scientific">Candidatus Caccousia avicola</name>
    <dbReference type="NCBI Taxonomy" id="2840721"/>
    <lineage>
        <taxon>Bacteria</taxon>
        <taxon>Bacillati</taxon>
        <taxon>Bacillota</taxon>
        <taxon>Clostridia</taxon>
        <taxon>Eubacteriales</taxon>
        <taxon>Oscillospiraceae</taxon>
        <taxon>Oscillospiraceae incertae sedis</taxon>
        <taxon>Candidatus Caccousia</taxon>
    </lineage>
</organism>
<comment type="similarity">
    <text evidence="2 12 14">Belongs to the FKBP-type PPIase family. Tig subfamily.</text>
</comment>
<dbReference type="Proteomes" id="UP000824242">
    <property type="component" value="Unassembled WGS sequence"/>
</dbReference>
<evidence type="ECO:0000256" key="3">
    <source>
        <dbReference type="ARBA" id="ARBA00013194"/>
    </source>
</evidence>
<comment type="function">
    <text evidence="10 12">Involved in protein export. Acts as a chaperone by maintaining the newly synthesized protein in an open conformation. Functions as a peptidyl-prolyl cis-trans isomerase.</text>
</comment>
<dbReference type="NCBIfam" id="TIGR00115">
    <property type="entry name" value="tig"/>
    <property type="match status" value="1"/>
</dbReference>
<dbReference type="Gene3D" id="1.10.3120.10">
    <property type="entry name" value="Trigger factor, C-terminal domain"/>
    <property type="match status" value="1"/>
</dbReference>
<reference evidence="16" key="1">
    <citation type="submission" date="2020-10" db="EMBL/GenBank/DDBJ databases">
        <authorList>
            <person name="Gilroy R."/>
        </authorList>
    </citation>
    <scope>NUCLEOTIDE SEQUENCE</scope>
    <source>
        <strain evidence="16">ChiSxjej1B13-7958</strain>
    </source>
</reference>
<keyword evidence="7 12" id="KW-0143">Chaperone</keyword>
<comment type="catalytic activity">
    <reaction evidence="1 12 13">
        <text>[protein]-peptidylproline (omega=180) = [protein]-peptidylproline (omega=0)</text>
        <dbReference type="Rhea" id="RHEA:16237"/>
        <dbReference type="Rhea" id="RHEA-COMP:10747"/>
        <dbReference type="Rhea" id="RHEA-COMP:10748"/>
        <dbReference type="ChEBI" id="CHEBI:83833"/>
        <dbReference type="ChEBI" id="CHEBI:83834"/>
        <dbReference type="EC" id="5.2.1.8"/>
    </reaction>
</comment>
<dbReference type="PIRSF" id="PIRSF003095">
    <property type="entry name" value="Trigger_factor"/>
    <property type="match status" value="1"/>
</dbReference>
<sequence>MSLKSSNQVATNRYQLEIELPGDVFEKAVEQVYRKENKKITIPGFRKGKAPRSYVEKVYGSQVFYEDAINSLYPAALEEAVKEAGLEFVEDKIDFDLVSAGKDGLCFKVTITTKPEVSIENYKGVAIEKKPVKVTDEDVDAEIKKVQDRNSRMVTVEDREAQNGDITVIDYEGFVDGTAFEGGKAENATLNLGSNTFIPGFEDQIVGHKTGEEFDINVKFPEDYHATELAGKDAVFKIKLHEIKIKELPEVDDDFVKDVSDFDTVDAYKADIRTKLTEAAENRSKNEVENALIDKLVELVQAEIPEAMFENRINEDIRDFAYRLQSQGLNLDTYMKYTGLNNEGLRGQFRAQAERQVKVRLALEKIAQLENIQPTDEDLDAEYEKIAQNYGMEADKVKSFIPKEDLAKDVAVEKAMEIVRSNAAITEAAE</sequence>
<dbReference type="Pfam" id="PF00254">
    <property type="entry name" value="FKBP_C"/>
    <property type="match status" value="1"/>
</dbReference>
<dbReference type="GO" id="GO:0003755">
    <property type="term" value="F:peptidyl-prolyl cis-trans isomerase activity"/>
    <property type="evidence" value="ECO:0007669"/>
    <property type="project" value="UniProtKB-UniRule"/>
</dbReference>
<comment type="subcellular location">
    <subcellularLocation>
        <location evidence="12">Cytoplasm</location>
    </subcellularLocation>
    <text evidence="12">About half TF is bound to the ribosome near the polypeptide exit tunnel while the other half is free in the cytoplasm.</text>
</comment>
<evidence type="ECO:0000256" key="12">
    <source>
        <dbReference type="HAMAP-Rule" id="MF_00303"/>
    </source>
</evidence>
<evidence type="ECO:0000313" key="17">
    <source>
        <dbReference type="Proteomes" id="UP000824242"/>
    </source>
</evidence>
<dbReference type="FunFam" id="3.10.50.40:FF:000001">
    <property type="entry name" value="Trigger factor"/>
    <property type="match status" value="1"/>
</dbReference>
<dbReference type="GO" id="GO:0044183">
    <property type="term" value="F:protein folding chaperone"/>
    <property type="evidence" value="ECO:0007669"/>
    <property type="project" value="TreeGrafter"/>
</dbReference>
<dbReference type="InterPro" id="IPR001179">
    <property type="entry name" value="PPIase_FKBP_dom"/>
</dbReference>
<evidence type="ECO:0000256" key="14">
    <source>
        <dbReference type="RuleBase" id="RU003914"/>
    </source>
</evidence>
<gene>
    <name evidence="12" type="primary">tig</name>
    <name evidence="16" type="ORF">IAB89_01960</name>
</gene>
<dbReference type="InterPro" id="IPR027304">
    <property type="entry name" value="Trigger_fact/SurA_dom_sf"/>
</dbReference>
<comment type="caution">
    <text evidence="16">The sequence shown here is derived from an EMBL/GenBank/DDBJ whole genome shotgun (WGS) entry which is preliminary data.</text>
</comment>
<comment type="domain">
    <text evidence="12">Consists of 3 domains; the N-terminus binds the ribosome, the middle domain has PPIase activity, while the C-terminus has intrinsic chaperone activity on its own.</text>
</comment>
<dbReference type="Gene3D" id="3.30.70.1050">
    <property type="entry name" value="Trigger factor ribosome-binding domain"/>
    <property type="match status" value="1"/>
</dbReference>
<evidence type="ECO:0000256" key="1">
    <source>
        <dbReference type="ARBA" id="ARBA00000971"/>
    </source>
</evidence>
<evidence type="ECO:0000256" key="2">
    <source>
        <dbReference type="ARBA" id="ARBA00005464"/>
    </source>
</evidence>
<evidence type="ECO:0000259" key="15">
    <source>
        <dbReference type="PROSITE" id="PS50059"/>
    </source>
</evidence>
<dbReference type="GO" id="GO:0051301">
    <property type="term" value="P:cell division"/>
    <property type="evidence" value="ECO:0007669"/>
    <property type="project" value="UniProtKB-KW"/>
</dbReference>
<dbReference type="SUPFAM" id="SSF102735">
    <property type="entry name" value="Trigger factor ribosome-binding domain"/>
    <property type="match status" value="1"/>
</dbReference>
<dbReference type="AlphaFoldDB" id="A0A9D1AL33"/>
<dbReference type="HAMAP" id="MF_00303">
    <property type="entry name" value="Trigger_factor_Tig"/>
    <property type="match status" value="1"/>
</dbReference>